<evidence type="ECO:0000313" key="3">
    <source>
        <dbReference type="EMBL" id="AFM69445.1"/>
    </source>
</evidence>
<dbReference type="InterPro" id="IPR003797">
    <property type="entry name" value="DegV"/>
</dbReference>
<dbReference type="Proteomes" id="UP000002895">
    <property type="component" value="Chromosome"/>
</dbReference>
<dbReference type="Gene3D" id="3.30.1180.10">
    <property type="match status" value="1"/>
</dbReference>
<accession>I6RYI9</accession>
<dbReference type="InterPro" id="IPR050270">
    <property type="entry name" value="DegV_domain_contain"/>
</dbReference>
<dbReference type="InterPro" id="IPR043168">
    <property type="entry name" value="DegV_C"/>
</dbReference>
<dbReference type="GO" id="GO:0008289">
    <property type="term" value="F:lipid binding"/>
    <property type="evidence" value="ECO:0007669"/>
    <property type="project" value="UniProtKB-KW"/>
</dbReference>
<evidence type="ECO:0000256" key="2">
    <source>
        <dbReference type="ARBA" id="ARBA00023121"/>
    </source>
</evidence>
<name>I6RYI9_ENTHA</name>
<dbReference type="PANTHER" id="PTHR33434">
    <property type="entry name" value="DEGV DOMAIN-CONTAINING PROTEIN DR_1986-RELATED"/>
    <property type="match status" value="1"/>
</dbReference>
<dbReference type="Gene3D" id="3.40.50.10170">
    <property type="match status" value="1"/>
</dbReference>
<dbReference type="InterPro" id="IPR014975">
    <property type="entry name" value="DUF1836"/>
</dbReference>
<proteinExistence type="predicted"/>
<protein>
    <submittedName>
        <fullName evidence="3">DegV family protein</fullName>
    </submittedName>
</protein>
<dbReference type="Pfam" id="PF08876">
    <property type="entry name" value="DUF1836"/>
    <property type="match status" value="1"/>
</dbReference>
<dbReference type="AlphaFoldDB" id="I6RYI9"/>
<dbReference type="PANTHER" id="PTHR33434:SF2">
    <property type="entry name" value="FATTY ACID-BINDING PROTEIN TM_1468"/>
    <property type="match status" value="1"/>
</dbReference>
<dbReference type="HOGENOM" id="CLU_581073_0_0_9"/>
<evidence type="ECO:0000256" key="1">
    <source>
        <dbReference type="ARBA" id="ARBA00003238"/>
    </source>
</evidence>
<organism evidence="3 4">
    <name type="scientific">Enterococcus hirae (strain ATCC 9790 / DSM 20160 / JCM 8729 / LMG 6399 / NBRC 3181 / NCIMB 6459 / NCDO 1258 / NCTC 12367 / WDCM 00089 / R)</name>
    <dbReference type="NCBI Taxonomy" id="768486"/>
    <lineage>
        <taxon>Bacteria</taxon>
        <taxon>Bacillati</taxon>
        <taxon>Bacillota</taxon>
        <taxon>Bacilli</taxon>
        <taxon>Lactobacillales</taxon>
        <taxon>Enterococcaceae</taxon>
        <taxon>Enterococcus</taxon>
    </lineage>
</organism>
<dbReference type="NCBIfam" id="TIGR00762">
    <property type="entry name" value="DegV"/>
    <property type="match status" value="1"/>
</dbReference>
<dbReference type="PROSITE" id="PS51482">
    <property type="entry name" value="DEGV"/>
    <property type="match status" value="1"/>
</dbReference>
<reference evidence="3 4" key="1">
    <citation type="journal article" date="2012" name="J. Bacteriol.">
        <title>Genome sequence of Enterococcus hirae (Streptococcus faecalis) ATCC 9790, a model organism for the study of ion transport, bioenergetics, and copper homeostasis.</title>
        <authorList>
            <person name="Gaechter T."/>
            <person name="Wunderlin C."/>
            <person name="Schmidheini T."/>
            <person name="Solioz M."/>
        </authorList>
    </citation>
    <scope>NUCLEOTIDE SEQUENCE [LARGE SCALE GENOMIC DNA]</scope>
    <source>
        <strain evidence="4">ATCC 9790 / DSM 20160 / JCM 8729 / LMG 6399 / NBRC 3181 / NCIMB 6459 / NCDO 1258 / NCTC 12367 / WDCM 00089 / R</strain>
    </source>
</reference>
<dbReference type="SUPFAM" id="SSF82549">
    <property type="entry name" value="DAK1/DegV-like"/>
    <property type="match status" value="1"/>
</dbReference>
<dbReference type="eggNOG" id="COG1307">
    <property type="taxonomic scope" value="Bacteria"/>
</dbReference>
<evidence type="ECO:0000313" key="4">
    <source>
        <dbReference type="Proteomes" id="UP000002895"/>
    </source>
</evidence>
<gene>
    <name evidence="3" type="ordered locus">EHR_02315</name>
</gene>
<sequence>MEKMRQQLIEWGKELENYHLPQWDELPDLELYMDQVRTLVDRYLSPVIRGEKHPLLTSSMVNNYVKLGLVPAPIKKRYNKEHVAFLIAITSLKQVLTIPEIKEGILFQGKTVGIREAYNLFCHEQEKAIKMVSQLAQGEVYPQILEQEIPVEYIAVRSATLSFAMKLLAEKTISLETEYLIEEKKMKNKVAILVDSGTDVPQELIEKYQMYVIPLKIIYKDRVYTDKVDITPEEIYQRLPQEIPGTSLPDGETITKIFEQIKQDGYEKILAVTISSGLSGTYNIVRLIAQQQEELEAYVLDTKNIGIGAGFSAIQAAKWLEEGMEWSLLIERLNELVKQTKVFFNVATLEYLQKGGRIGLVASILGTALKLNPIISCNDEGIYYTVGKARGRKKSLDRTVSYVKERVGTAKVFNLAVAHGDAKEEATEMMARLKEEFPQAQQIYFGQISPALVVHTGPGLLGVGVQVLEK</sequence>
<dbReference type="KEGG" id="ehr:EHR_02315"/>
<dbReference type="PATRIC" id="fig|768486.3.peg.441"/>
<keyword evidence="4" id="KW-1185">Reference proteome</keyword>
<dbReference type="EMBL" id="CP003504">
    <property type="protein sequence ID" value="AFM69445.1"/>
    <property type="molecule type" value="Genomic_DNA"/>
</dbReference>
<dbReference type="Pfam" id="PF02645">
    <property type="entry name" value="DegV"/>
    <property type="match status" value="1"/>
</dbReference>
<keyword evidence="2" id="KW-0446">Lipid-binding</keyword>
<dbReference type="eggNOG" id="COG0789">
    <property type="taxonomic scope" value="Bacteria"/>
</dbReference>
<comment type="function">
    <text evidence="1">May bind long-chain fatty acids, such as palmitate, and may play a role in lipid transport or fatty acid metabolism.</text>
</comment>